<dbReference type="GO" id="GO:0006355">
    <property type="term" value="P:regulation of DNA-templated transcription"/>
    <property type="evidence" value="ECO:0007669"/>
    <property type="project" value="InterPro"/>
</dbReference>
<dbReference type="PROSITE" id="PS50110">
    <property type="entry name" value="RESPONSE_REGULATORY"/>
    <property type="match status" value="1"/>
</dbReference>
<dbReference type="Gene3D" id="6.10.250.690">
    <property type="match status" value="1"/>
</dbReference>
<keyword evidence="3" id="KW-0804">Transcription</keyword>
<dbReference type="OrthoDB" id="9802426at2"/>
<feature type="DNA-binding region" description="OmpR/PhoB-type" evidence="5">
    <location>
        <begin position="124"/>
        <end position="220"/>
    </location>
</feature>
<dbReference type="Gene3D" id="3.40.50.2300">
    <property type="match status" value="1"/>
</dbReference>
<keyword evidence="9" id="KW-1185">Reference proteome</keyword>
<dbReference type="Proteomes" id="UP000265955">
    <property type="component" value="Unassembled WGS sequence"/>
</dbReference>
<dbReference type="EMBL" id="QYUO01000002">
    <property type="protein sequence ID" value="RJF95907.1"/>
    <property type="molecule type" value="Genomic_DNA"/>
</dbReference>
<proteinExistence type="predicted"/>
<feature type="domain" description="Response regulatory" evidence="6">
    <location>
        <begin position="2"/>
        <end position="116"/>
    </location>
</feature>
<evidence type="ECO:0000259" key="7">
    <source>
        <dbReference type="PROSITE" id="PS51755"/>
    </source>
</evidence>
<evidence type="ECO:0000256" key="4">
    <source>
        <dbReference type="PROSITE-ProRule" id="PRU00169"/>
    </source>
</evidence>
<organism evidence="8 9">
    <name type="scientific">Noviherbaspirillum saxi</name>
    <dbReference type="NCBI Taxonomy" id="2320863"/>
    <lineage>
        <taxon>Bacteria</taxon>
        <taxon>Pseudomonadati</taxon>
        <taxon>Pseudomonadota</taxon>
        <taxon>Betaproteobacteria</taxon>
        <taxon>Burkholderiales</taxon>
        <taxon>Oxalobacteraceae</taxon>
        <taxon>Noviherbaspirillum</taxon>
    </lineage>
</organism>
<dbReference type="Pfam" id="PF00486">
    <property type="entry name" value="Trans_reg_C"/>
    <property type="match status" value="1"/>
</dbReference>
<name>A0A3A3FKS9_9BURK</name>
<keyword evidence="1" id="KW-0805">Transcription regulation</keyword>
<dbReference type="PANTHER" id="PTHR48111">
    <property type="entry name" value="REGULATOR OF RPOS"/>
    <property type="match status" value="1"/>
</dbReference>
<dbReference type="InterPro" id="IPR036388">
    <property type="entry name" value="WH-like_DNA-bd_sf"/>
</dbReference>
<dbReference type="AlphaFoldDB" id="A0A3A3FKS9"/>
<gene>
    <name evidence="8" type="ORF">D3871_21355</name>
</gene>
<sequence>MNLLLVEDDPDMSNALMRALDRRGFSVTTCVDGGTALRTIKEGNHDLVVLDLNIPVIDGLHLLQRVRSQGIDVPVIALTARSAVGDRVAGLNAGADDYLAKPFDLDELEARIRALLRRRNGAEDNTQRCGELRFDKTSEAFYHGDTPLEFTPREHTLLKALIAKPRHAVTKERLFRLVFSGEENVQIEAIEVIVHRLRKKIAVTKTEVMTLRGLGYLLRELSANLPE</sequence>
<comment type="caution">
    <text evidence="8">The sequence shown here is derived from an EMBL/GenBank/DDBJ whole genome shotgun (WGS) entry which is preliminary data.</text>
</comment>
<evidence type="ECO:0000259" key="6">
    <source>
        <dbReference type="PROSITE" id="PS50110"/>
    </source>
</evidence>
<dbReference type="GO" id="GO:0000976">
    <property type="term" value="F:transcription cis-regulatory region binding"/>
    <property type="evidence" value="ECO:0007669"/>
    <property type="project" value="TreeGrafter"/>
</dbReference>
<dbReference type="Gene3D" id="1.10.10.10">
    <property type="entry name" value="Winged helix-like DNA-binding domain superfamily/Winged helix DNA-binding domain"/>
    <property type="match status" value="1"/>
</dbReference>
<dbReference type="InterPro" id="IPR011006">
    <property type="entry name" value="CheY-like_superfamily"/>
</dbReference>
<dbReference type="GO" id="GO:0000156">
    <property type="term" value="F:phosphorelay response regulator activity"/>
    <property type="evidence" value="ECO:0007669"/>
    <property type="project" value="TreeGrafter"/>
</dbReference>
<dbReference type="InterPro" id="IPR039420">
    <property type="entry name" value="WalR-like"/>
</dbReference>
<dbReference type="Pfam" id="PF00072">
    <property type="entry name" value="Response_reg"/>
    <property type="match status" value="1"/>
</dbReference>
<evidence type="ECO:0000256" key="3">
    <source>
        <dbReference type="ARBA" id="ARBA00023163"/>
    </source>
</evidence>
<dbReference type="GO" id="GO:0032993">
    <property type="term" value="C:protein-DNA complex"/>
    <property type="evidence" value="ECO:0007669"/>
    <property type="project" value="TreeGrafter"/>
</dbReference>
<feature type="modified residue" description="4-aspartylphosphate" evidence="4">
    <location>
        <position position="51"/>
    </location>
</feature>
<dbReference type="SUPFAM" id="SSF52172">
    <property type="entry name" value="CheY-like"/>
    <property type="match status" value="1"/>
</dbReference>
<accession>A0A3A3FKS9</accession>
<protein>
    <submittedName>
        <fullName evidence="8">Response regulator</fullName>
    </submittedName>
</protein>
<dbReference type="InterPro" id="IPR001867">
    <property type="entry name" value="OmpR/PhoB-type_DNA-bd"/>
</dbReference>
<dbReference type="RefSeq" id="WP_119771054.1">
    <property type="nucleotide sequence ID" value="NZ_QYUO01000002.1"/>
</dbReference>
<dbReference type="GO" id="GO:0005829">
    <property type="term" value="C:cytosol"/>
    <property type="evidence" value="ECO:0007669"/>
    <property type="project" value="TreeGrafter"/>
</dbReference>
<dbReference type="InterPro" id="IPR001789">
    <property type="entry name" value="Sig_transdc_resp-reg_receiver"/>
</dbReference>
<dbReference type="CDD" id="cd00383">
    <property type="entry name" value="trans_reg_C"/>
    <property type="match status" value="1"/>
</dbReference>
<keyword evidence="4" id="KW-0597">Phosphoprotein</keyword>
<evidence type="ECO:0000256" key="1">
    <source>
        <dbReference type="ARBA" id="ARBA00023015"/>
    </source>
</evidence>
<evidence type="ECO:0000256" key="5">
    <source>
        <dbReference type="PROSITE-ProRule" id="PRU01091"/>
    </source>
</evidence>
<evidence type="ECO:0000256" key="2">
    <source>
        <dbReference type="ARBA" id="ARBA00023125"/>
    </source>
</evidence>
<dbReference type="PROSITE" id="PS51755">
    <property type="entry name" value="OMPR_PHOB"/>
    <property type="match status" value="1"/>
</dbReference>
<reference evidence="9" key="1">
    <citation type="submission" date="2018-09" db="EMBL/GenBank/DDBJ databases">
        <authorList>
            <person name="Zhu H."/>
        </authorList>
    </citation>
    <scope>NUCLEOTIDE SEQUENCE [LARGE SCALE GENOMIC DNA]</scope>
    <source>
        <strain evidence="9">K1R23-30</strain>
    </source>
</reference>
<feature type="domain" description="OmpR/PhoB-type" evidence="7">
    <location>
        <begin position="124"/>
        <end position="220"/>
    </location>
</feature>
<keyword evidence="2 5" id="KW-0238">DNA-binding</keyword>
<evidence type="ECO:0000313" key="8">
    <source>
        <dbReference type="EMBL" id="RJF95907.1"/>
    </source>
</evidence>
<dbReference type="PANTHER" id="PTHR48111:SF67">
    <property type="entry name" value="TRANSCRIPTIONAL REGULATORY PROTEIN TCTD"/>
    <property type="match status" value="1"/>
</dbReference>
<dbReference type="SMART" id="SM00448">
    <property type="entry name" value="REC"/>
    <property type="match status" value="1"/>
</dbReference>
<evidence type="ECO:0000313" key="9">
    <source>
        <dbReference type="Proteomes" id="UP000265955"/>
    </source>
</evidence>
<dbReference type="SMART" id="SM00862">
    <property type="entry name" value="Trans_reg_C"/>
    <property type="match status" value="1"/>
</dbReference>